<keyword evidence="2" id="KW-1185">Reference proteome</keyword>
<protein>
    <submittedName>
        <fullName evidence="1">Uncharacterized protein</fullName>
    </submittedName>
</protein>
<dbReference type="EMBL" id="SMFV01000007">
    <property type="protein sequence ID" value="TCK02493.1"/>
    <property type="molecule type" value="Genomic_DNA"/>
</dbReference>
<dbReference type="AlphaFoldDB" id="A0A4R1G7H4"/>
<reference evidence="1 2" key="1">
    <citation type="submission" date="2019-03" db="EMBL/GenBank/DDBJ databases">
        <title>Genomic Encyclopedia of Archaeal and Bacterial Type Strains, Phase II (KMG-II): from individual species to whole genera.</title>
        <authorList>
            <person name="Goeker M."/>
        </authorList>
    </citation>
    <scope>NUCLEOTIDE SEQUENCE [LARGE SCALE GENOMIC DNA]</scope>
    <source>
        <strain evidence="1 2">DSM 24425</strain>
    </source>
</reference>
<proteinExistence type="predicted"/>
<evidence type="ECO:0000313" key="2">
    <source>
        <dbReference type="Proteomes" id="UP000295777"/>
    </source>
</evidence>
<dbReference type="OrthoDB" id="5298682at2"/>
<dbReference type="RefSeq" id="WP_132527691.1">
    <property type="nucleotide sequence ID" value="NZ_SMFV01000007.1"/>
</dbReference>
<accession>A0A4R1G7H4</accession>
<name>A0A4R1G7H4_9BACT</name>
<gene>
    <name evidence="1" type="ORF">CLV27_1668</name>
</gene>
<organism evidence="1 2">
    <name type="scientific">Phorcysia thermohydrogeniphila</name>
    <dbReference type="NCBI Taxonomy" id="936138"/>
    <lineage>
        <taxon>Bacteria</taxon>
        <taxon>Pseudomonadati</taxon>
        <taxon>Aquificota</taxon>
        <taxon>Aquificia</taxon>
        <taxon>Desulfurobacteriales</taxon>
        <taxon>Desulfurobacteriaceae</taxon>
        <taxon>Phorcysia</taxon>
    </lineage>
</organism>
<sequence length="138" mass="15338">MLKNISSKLREQSEKVKGKIPVVDLSNLGVEKINESIKQLKDVLPLVKEAGYTLSEIEVEVGMPPTVIIHFQVGSGSTSLEDILSELREENKVGYSIIKGLLFASKVQESLKLKDEKLEEVEIELGIPPKVVLHFQKS</sequence>
<evidence type="ECO:0000313" key="1">
    <source>
        <dbReference type="EMBL" id="TCK02493.1"/>
    </source>
</evidence>
<comment type="caution">
    <text evidence="1">The sequence shown here is derived from an EMBL/GenBank/DDBJ whole genome shotgun (WGS) entry which is preliminary data.</text>
</comment>
<dbReference type="Proteomes" id="UP000295777">
    <property type="component" value="Unassembled WGS sequence"/>
</dbReference>